<protein>
    <submittedName>
        <fullName evidence="2">Uncharacterized protein</fullName>
    </submittedName>
</protein>
<feature type="compositionally biased region" description="Basic and acidic residues" evidence="1">
    <location>
        <begin position="88"/>
        <end position="100"/>
    </location>
</feature>
<evidence type="ECO:0000313" key="3">
    <source>
        <dbReference type="Proteomes" id="UP001454036"/>
    </source>
</evidence>
<evidence type="ECO:0000256" key="1">
    <source>
        <dbReference type="SAM" id="MobiDB-lite"/>
    </source>
</evidence>
<sequence>MTEDTQLLDGMDMKIHMNGNGKVWENRDNGVSKISVVDHINGKDCRNTQADCFIVDMEGISQLMENDITANNSGITFQRNLSRKSSHRGGEKKTNINVGNERDANFVSTLSPRDSGRVNIVRID</sequence>
<reference evidence="2 3" key="1">
    <citation type="submission" date="2024-01" db="EMBL/GenBank/DDBJ databases">
        <title>The complete chloroplast genome sequence of Lithospermum erythrorhizon: insights into the phylogenetic relationship among Boraginaceae species and the maternal lineages of purple gromwells.</title>
        <authorList>
            <person name="Okada T."/>
            <person name="Watanabe K."/>
        </authorList>
    </citation>
    <scope>NUCLEOTIDE SEQUENCE [LARGE SCALE GENOMIC DNA]</scope>
</reference>
<dbReference type="AlphaFoldDB" id="A0AAV3QR19"/>
<feature type="region of interest" description="Disordered" evidence="1">
    <location>
        <begin position="79"/>
        <end position="100"/>
    </location>
</feature>
<gene>
    <name evidence="2" type="ORF">LIER_40209</name>
</gene>
<dbReference type="PANTHER" id="PTHR34064">
    <property type="entry name" value="OS04G0672300 PROTEIN"/>
    <property type="match status" value="1"/>
</dbReference>
<dbReference type="PANTHER" id="PTHR34064:SF4">
    <property type="entry name" value="PROTEIN, PUTATIVE-RELATED"/>
    <property type="match status" value="1"/>
</dbReference>
<name>A0AAV3QR19_LITER</name>
<dbReference type="EMBL" id="BAABME010022763">
    <property type="protein sequence ID" value="GAA0166549.1"/>
    <property type="molecule type" value="Genomic_DNA"/>
</dbReference>
<comment type="caution">
    <text evidence="2">The sequence shown here is derived from an EMBL/GenBank/DDBJ whole genome shotgun (WGS) entry which is preliminary data.</text>
</comment>
<keyword evidence="3" id="KW-1185">Reference proteome</keyword>
<accession>A0AAV3QR19</accession>
<proteinExistence type="predicted"/>
<evidence type="ECO:0000313" key="2">
    <source>
        <dbReference type="EMBL" id="GAA0166549.1"/>
    </source>
</evidence>
<dbReference type="Proteomes" id="UP001454036">
    <property type="component" value="Unassembled WGS sequence"/>
</dbReference>
<organism evidence="2 3">
    <name type="scientific">Lithospermum erythrorhizon</name>
    <name type="common">Purple gromwell</name>
    <name type="synonym">Lithospermum officinale var. erythrorhizon</name>
    <dbReference type="NCBI Taxonomy" id="34254"/>
    <lineage>
        <taxon>Eukaryota</taxon>
        <taxon>Viridiplantae</taxon>
        <taxon>Streptophyta</taxon>
        <taxon>Embryophyta</taxon>
        <taxon>Tracheophyta</taxon>
        <taxon>Spermatophyta</taxon>
        <taxon>Magnoliopsida</taxon>
        <taxon>eudicotyledons</taxon>
        <taxon>Gunneridae</taxon>
        <taxon>Pentapetalae</taxon>
        <taxon>asterids</taxon>
        <taxon>lamiids</taxon>
        <taxon>Boraginales</taxon>
        <taxon>Boraginaceae</taxon>
        <taxon>Boraginoideae</taxon>
        <taxon>Lithospermeae</taxon>
        <taxon>Lithospermum</taxon>
    </lineage>
</organism>